<dbReference type="Pfam" id="PF02037">
    <property type="entry name" value="SAP"/>
    <property type="match status" value="1"/>
</dbReference>
<dbReference type="Gene3D" id="3.90.320.10">
    <property type="match status" value="1"/>
</dbReference>
<sequence length="618" mass="69712">MKGERCAFWATQRLPTVRGTLSKHAHALAYRNGLGKVALCYTAATNVGPGTWSYISRPNKQVTKQCNNQLFEDFEDGVQQLTVAQRTAEWFILRKFRITGSVAGKVFKAIASSRHEVRDNVAPLTDDADVMTIILILGLISNTANSGDYGEDQHGHHDIVRTPFDCNELARKTGQELKKLCRDLSHQVSGKKQELIDRLLAIANEPVVGDAVWRQQFDENIYTALLSPWFMAPISTTGMKIGTHNEDNISSRIGTFMDKHTCYHIEGLKSYGLLCKKHIPIAAFSPDHIASVVSVNRGRFYAVMEYKTRTTTQTVTKEQSIAAEYGVFSSVNLMTDGFSGAFNAIVPDKDHRLQITHSIACGNIRDGFLVYAAATHIIPVVHVRVEPTVTWTYRSALSATEDNYLAWVYDPAVAVPELNLTRVKHCPDRATLLQSLGLWRALVKLIHDRGDPLPPAKRILPSLIALWNRTKGGIDVYSRYLKNVKPKHFRLSPKATRHFFCLRDLCTSYKAYQKHRQNLPSFGAFIREAAKVLSERPMQSSEPVTVRAELSTTSFSTQTFSYKKRIHFESDSEWKHLRLSKTVQHPLVTFDGGKQRTCILCCQMNHDKENEQQHIRQG</sequence>
<evidence type="ECO:0000313" key="2">
    <source>
        <dbReference type="EMBL" id="ETK86275.1"/>
    </source>
</evidence>
<feature type="domain" description="SAP" evidence="1">
    <location>
        <begin position="169"/>
        <end position="203"/>
    </location>
</feature>
<dbReference type="InterPro" id="IPR003034">
    <property type="entry name" value="SAP_dom"/>
</dbReference>
<gene>
    <name evidence="2" type="ORF">L915_09086</name>
</gene>
<dbReference type="InterPro" id="IPR011604">
    <property type="entry name" value="PDDEXK-like_dom_sf"/>
</dbReference>
<dbReference type="EMBL" id="KI686413">
    <property type="protein sequence ID" value="ETK86275.1"/>
    <property type="molecule type" value="Genomic_DNA"/>
</dbReference>
<evidence type="ECO:0000259" key="1">
    <source>
        <dbReference type="PROSITE" id="PS50800"/>
    </source>
</evidence>
<dbReference type="InterPro" id="IPR036361">
    <property type="entry name" value="SAP_dom_sf"/>
</dbReference>
<protein>
    <recommendedName>
        <fullName evidence="1">SAP domain-containing protein</fullName>
    </recommendedName>
</protein>
<proteinExistence type="predicted"/>
<dbReference type="AlphaFoldDB" id="W2GVA4"/>
<dbReference type="SUPFAM" id="SSF68906">
    <property type="entry name" value="SAP domain"/>
    <property type="match status" value="1"/>
</dbReference>
<dbReference type="PROSITE" id="PS50800">
    <property type="entry name" value="SAP"/>
    <property type="match status" value="1"/>
</dbReference>
<name>W2GVA4_PHYNI</name>
<dbReference type="Proteomes" id="UP000053236">
    <property type="component" value="Unassembled WGS sequence"/>
</dbReference>
<accession>W2GVA4</accession>
<reference evidence="2" key="1">
    <citation type="submission" date="2013-11" db="EMBL/GenBank/DDBJ databases">
        <title>The Genome Sequence of Phytophthora parasitica CJ02B3.</title>
        <authorList>
            <consortium name="The Broad Institute Genomics Platform"/>
            <person name="Russ C."/>
            <person name="Tyler B."/>
            <person name="Panabieres F."/>
            <person name="Shan W."/>
            <person name="Tripathy S."/>
            <person name="Grunwald N."/>
            <person name="Machado M."/>
            <person name="Johnson C.S."/>
            <person name="Arredondo F."/>
            <person name="Hong C."/>
            <person name="Coffey M."/>
            <person name="Young S.K."/>
            <person name="Zeng Q."/>
            <person name="Gargeya S."/>
            <person name="Fitzgerald M."/>
            <person name="Abouelleil A."/>
            <person name="Alvarado L."/>
            <person name="Chapman S.B."/>
            <person name="Gainer-Dewar J."/>
            <person name="Goldberg J."/>
            <person name="Griggs A."/>
            <person name="Gujja S."/>
            <person name="Hansen M."/>
            <person name="Howarth C."/>
            <person name="Imamovic A."/>
            <person name="Ireland A."/>
            <person name="Larimer J."/>
            <person name="McCowan C."/>
            <person name="Murphy C."/>
            <person name="Pearson M."/>
            <person name="Poon T.W."/>
            <person name="Priest M."/>
            <person name="Roberts A."/>
            <person name="Saif S."/>
            <person name="Shea T."/>
            <person name="Sykes S."/>
            <person name="Wortman J."/>
            <person name="Nusbaum C."/>
            <person name="Birren B."/>
        </authorList>
    </citation>
    <scope>NUCLEOTIDE SEQUENCE [LARGE SCALE GENOMIC DNA]</scope>
    <source>
        <strain evidence="2">CJ02B3</strain>
    </source>
</reference>
<organism evidence="2">
    <name type="scientific">Phytophthora nicotianae</name>
    <name type="common">Potato buckeye rot agent</name>
    <name type="synonym">Phytophthora parasitica</name>
    <dbReference type="NCBI Taxonomy" id="4792"/>
    <lineage>
        <taxon>Eukaryota</taxon>
        <taxon>Sar</taxon>
        <taxon>Stramenopiles</taxon>
        <taxon>Oomycota</taxon>
        <taxon>Peronosporomycetes</taxon>
        <taxon>Peronosporales</taxon>
        <taxon>Peronosporaceae</taxon>
        <taxon>Phytophthora</taxon>
    </lineage>
</organism>
<dbReference type="VEuPathDB" id="FungiDB:PPTG_23015"/>